<dbReference type="PROSITE" id="PS51819">
    <property type="entry name" value="VOC"/>
    <property type="match status" value="1"/>
</dbReference>
<dbReference type="InterPro" id="IPR037523">
    <property type="entry name" value="VOC_core"/>
</dbReference>
<organism evidence="2 3">
    <name type="scientific">Streptomyces smyrnaeus</name>
    <dbReference type="NCBI Taxonomy" id="1387713"/>
    <lineage>
        <taxon>Bacteria</taxon>
        <taxon>Bacillati</taxon>
        <taxon>Actinomycetota</taxon>
        <taxon>Actinomycetes</taxon>
        <taxon>Kitasatosporales</taxon>
        <taxon>Streptomycetaceae</taxon>
        <taxon>Streptomyces</taxon>
    </lineage>
</organism>
<dbReference type="GeneID" id="96264013"/>
<keyword evidence="3" id="KW-1185">Reference proteome</keyword>
<dbReference type="InterPro" id="IPR004360">
    <property type="entry name" value="Glyas_Fos-R_dOase_dom"/>
</dbReference>
<evidence type="ECO:0000313" key="3">
    <source>
        <dbReference type="Proteomes" id="UP000721954"/>
    </source>
</evidence>
<gene>
    <name evidence="2" type="ORF">JW613_07075</name>
</gene>
<protein>
    <submittedName>
        <fullName evidence="2">VOC family protein</fullName>
    </submittedName>
</protein>
<dbReference type="RefSeq" id="WP_209209833.1">
    <property type="nucleotide sequence ID" value="NZ_JAFFZM010000003.1"/>
</dbReference>
<dbReference type="PANTHER" id="PTHR36503:SF3">
    <property type="entry name" value="BLR0126 PROTEIN"/>
    <property type="match status" value="1"/>
</dbReference>
<name>A0ABS3XRP8_9ACTN</name>
<dbReference type="Pfam" id="PF00903">
    <property type="entry name" value="Glyoxalase"/>
    <property type="match status" value="1"/>
</dbReference>
<feature type="domain" description="VOC" evidence="1">
    <location>
        <begin position="14"/>
        <end position="138"/>
    </location>
</feature>
<evidence type="ECO:0000259" key="1">
    <source>
        <dbReference type="PROSITE" id="PS51819"/>
    </source>
</evidence>
<proteinExistence type="predicted"/>
<dbReference type="InterPro" id="IPR029068">
    <property type="entry name" value="Glyas_Bleomycin-R_OHBP_Dase"/>
</dbReference>
<accession>A0ABS3XRP8</accession>
<comment type="caution">
    <text evidence="2">The sequence shown here is derived from an EMBL/GenBank/DDBJ whole genome shotgun (WGS) entry which is preliminary data.</text>
</comment>
<dbReference type="Gene3D" id="3.10.180.10">
    <property type="entry name" value="2,3-Dihydroxybiphenyl 1,2-Dioxygenase, domain 1"/>
    <property type="match status" value="1"/>
</dbReference>
<dbReference type="SUPFAM" id="SSF54593">
    <property type="entry name" value="Glyoxalase/Bleomycin resistance protein/Dihydroxybiphenyl dioxygenase"/>
    <property type="match status" value="1"/>
</dbReference>
<dbReference type="PANTHER" id="PTHR36503">
    <property type="entry name" value="BLR2520 PROTEIN"/>
    <property type="match status" value="1"/>
</dbReference>
<dbReference type="Proteomes" id="UP000721954">
    <property type="component" value="Unassembled WGS sequence"/>
</dbReference>
<reference evidence="2 3" key="1">
    <citation type="submission" date="2021-02" db="EMBL/GenBank/DDBJ databases">
        <title>Streptomyces spirodelae sp. nov., isolated from duckweed.</title>
        <authorList>
            <person name="Saimee Y."/>
            <person name="Duangmal K."/>
        </authorList>
    </citation>
    <scope>NUCLEOTIDE SEQUENCE [LARGE SCALE GENOMIC DNA]</scope>
    <source>
        <strain evidence="2 3">DSM 42105</strain>
    </source>
</reference>
<evidence type="ECO:0000313" key="2">
    <source>
        <dbReference type="EMBL" id="MBO8198065.1"/>
    </source>
</evidence>
<dbReference type="EMBL" id="JAFFZM010000003">
    <property type="protein sequence ID" value="MBO8198065.1"/>
    <property type="molecule type" value="Genomic_DNA"/>
</dbReference>
<sequence>MPGDETAADADDIRAGQPTLFTDDIEAMAAFYRTIGFMETYRFPTKEEPVFITLKWSAFHLTLADAAAVRGSTGLSGIGTSGSHRFDITVIVEDVDKTVGALREAGAPVVLEPRDQPWGDRHAYVTDPEGNYVQITTHSNHDFGWSGA</sequence>